<gene>
    <name evidence="6" type="ORF">Fmac_028100</name>
</gene>
<dbReference type="SUPFAM" id="SSF101148">
    <property type="entry name" value="Plant invertase/pectin methylesterase inhibitor"/>
    <property type="match status" value="1"/>
</dbReference>
<comment type="caution">
    <text evidence="6">The sequence shown here is derived from an EMBL/GenBank/DDBJ whole genome shotgun (WGS) entry which is preliminary data.</text>
</comment>
<evidence type="ECO:0000256" key="2">
    <source>
        <dbReference type="ARBA" id="ARBA00023157"/>
    </source>
</evidence>
<proteinExistence type="inferred from homology"/>
<keyword evidence="2" id="KW-1015">Disulfide bond</keyword>
<dbReference type="InterPro" id="IPR052421">
    <property type="entry name" value="PCW_Enzyme_Inhibitor"/>
</dbReference>
<comment type="similarity">
    <text evidence="3">Belongs to the PMEI family.</text>
</comment>
<keyword evidence="1 4" id="KW-0732">Signal</keyword>
<evidence type="ECO:0000256" key="3">
    <source>
        <dbReference type="ARBA" id="ARBA00038471"/>
    </source>
</evidence>
<accession>A0ABD1LJT2</accession>
<dbReference type="InterPro" id="IPR006501">
    <property type="entry name" value="Pectinesterase_inhib_dom"/>
</dbReference>
<dbReference type="CDD" id="cd15800">
    <property type="entry name" value="PMEI-like_2"/>
    <property type="match status" value="1"/>
</dbReference>
<dbReference type="PANTHER" id="PTHR36710:SF21">
    <property type="entry name" value="PECTINESTERASE INHIBITOR DOMAIN-CONTAINING PROTEIN"/>
    <property type="match status" value="1"/>
</dbReference>
<evidence type="ECO:0000313" key="6">
    <source>
        <dbReference type="EMBL" id="KAL2323721.1"/>
    </source>
</evidence>
<feature type="signal peptide" evidence="4">
    <location>
        <begin position="1"/>
        <end position="22"/>
    </location>
</feature>
<evidence type="ECO:0000259" key="5">
    <source>
        <dbReference type="SMART" id="SM00856"/>
    </source>
</evidence>
<organism evidence="6 7">
    <name type="scientific">Flemingia macrophylla</name>
    <dbReference type="NCBI Taxonomy" id="520843"/>
    <lineage>
        <taxon>Eukaryota</taxon>
        <taxon>Viridiplantae</taxon>
        <taxon>Streptophyta</taxon>
        <taxon>Embryophyta</taxon>
        <taxon>Tracheophyta</taxon>
        <taxon>Spermatophyta</taxon>
        <taxon>Magnoliopsida</taxon>
        <taxon>eudicotyledons</taxon>
        <taxon>Gunneridae</taxon>
        <taxon>Pentapetalae</taxon>
        <taxon>rosids</taxon>
        <taxon>fabids</taxon>
        <taxon>Fabales</taxon>
        <taxon>Fabaceae</taxon>
        <taxon>Papilionoideae</taxon>
        <taxon>50 kb inversion clade</taxon>
        <taxon>NPAAA clade</taxon>
        <taxon>indigoferoid/millettioid clade</taxon>
        <taxon>Phaseoleae</taxon>
        <taxon>Flemingia</taxon>
    </lineage>
</organism>
<dbReference type="Proteomes" id="UP001603857">
    <property type="component" value="Unassembled WGS sequence"/>
</dbReference>
<evidence type="ECO:0000256" key="1">
    <source>
        <dbReference type="ARBA" id="ARBA00022729"/>
    </source>
</evidence>
<dbReference type="InterPro" id="IPR035513">
    <property type="entry name" value="Invertase/methylesterase_inhib"/>
</dbReference>
<dbReference type="PANTHER" id="PTHR36710">
    <property type="entry name" value="PECTINESTERASE INHIBITOR-LIKE"/>
    <property type="match status" value="1"/>
</dbReference>
<dbReference type="Pfam" id="PF04043">
    <property type="entry name" value="PMEI"/>
    <property type="match status" value="1"/>
</dbReference>
<keyword evidence="7" id="KW-1185">Reference proteome</keyword>
<dbReference type="SMART" id="SM00856">
    <property type="entry name" value="PMEI"/>
    <property type="match status" value="1"/>
</dbReference>
<dbReference type="NCBIfam" id="TIGR01614">
    <property type="entry name" value="PME_inhib"/>
    <property type="match status" value="1"/>
</dbReference>
<reference evidence="6 7" key="1">
    <citation type="submission" date="2024-08" db="EMBL/GenBank/DDBJ databases">
        <title>Insights into the chromosomal genome structure of Flemingia macrophylla.</title>
        <authorList>
            <person name="Ding Y."/>
            <person name="Zhao Y."/>
            <person name="Bi W."/>
            <person name="Wu M."/>
            <person name="Zhao G."/>
            <person name="Gong Y."/>
            <person name="Li W."/>
            <person name="Zhang P."/>
        </authorList>
    </citation>
    <scope>NUCLEOTIDE SEQUENCE [LARGE SCALE GENOMIC DNA]</scope>
    <source>
        <strain evidence="6">DYQJB</strain>
        <tissue evidence="6">Leaf</tissue>
    </source>
</reference>
<protein>
    <recommendedName>
        <fullName evidence="5">Pectinesterase inhibitor domain-containing protein</fullName>
    </recommendedName>
</protein>
<evidence type="ECO:0000313" key="7">
    <source>
        <dbReference type="Proteomes" id="UP001603857"/>
    </source>
</evidence>
<dbReference type="EMBL" id="JBGMDY010000009">
    <property type="protein sequence ID" value="KAL2323721.1"/>
    <property type="molecule type" value="Genomic_DNA"/>
</dbReference>
<evidence type="ECO:0000256" key="4">
    <source>
        <dbReference type="SAM" id="SignalP"/>
    </source>
</evidence>
<dbReference type="Gene3D" id="1.20.140.40">
    <property type="entry name" value="Invertase/pectin methylesterase inhibitor family protein"/>
    <property type="match status" value="1"/>
</dbReference>
<dbReference type="AlphaFoldDB" id="A0ABD1LJT2"/>
<name>A0ABD1LJT2_9FABA</name>
<dbReference type="FunFam" id="1.20.140.40:FF:000003">
    <property type="entry name" value="Invertase/pectin methylesterase inhibitor family protein"/>
    <property type="match status" value="1"/>
</dbReference>
<feature type="chain" id="PRO_5044896755" description="Pectinesterase inhibitor domain-containing protein" evidence="4">
    <location>
        <begin position="23"/>
        <end position="217"/>
    </location>
</feature>
<sequence>MDHLKITLAMTTLSWVLLSAAAVPSSLFFESINTSPSAAPIAAPVESKMSSLGGLIAHVAQQLSPEILSFCTGTENPSLCADTIGPYLDGTFDPVKALQSQINATLSKATDIAANISALLDDPATEAAALDALRICQSEYSSMVDTIKETVHLVEQQNVVDTYYKFSSVISYKSTCDDAFLESPGVHSPLADASDLLFQLGGNCLDIMNAIINNHRI</sequence>
<feature type="domain" description="Pectinesterase inhibitor" evidence="5">
    <location>
        <begin position="62"/>
        <end position="207"/>
    </location>
</feature>